<keyword evidence="3" id="KW-0804">Transcription</keyword>
<reference evidence="5" key="2">
    <citation type="submission" date="2021-04" db="EMBL/GenBank/DDBJ databases">
        <authorList>
            <person name="Gilroy R."/>
        </authorList>
    </citation>
    <scope>NUCLEOTIDE SEQUENCE</scope>
    <source>
        <strain evidence="5">CHK196-3914</strain>
    </source>
</reference>
<evidence type="ECO:0000259" key="4">
    <source>
        <dbReference type="PROSITE" id="PS50949"/>
    </source>
</evidence>
<feature type="domain" description="HTH gntR-type" evidence="4">
    <location>
        <begin position="10"/>
        <end position="78"/>
    </location>
</feature>
<reference evidence="5" key="1">
    <citation type="journal article" date="2021" name="PeerJ">
        <title>Extensive microbial diversity within the chicken gut microbiome revealed by metagenomics and culture.</title>
        <authorList>
            <person name="Gilroy R."/>
            <person name="Ravi A."/>
            <person name="Getino M."/>
            <person name="Pursley I."/>
            <person name="Horton D.L."/>
            <person name="Alikhan N.F."/>
            <person name="Baker D."/>
            <person name="Gharbi K."/>
            <person name="Hall N."/>
            <person name="Watson M."/>
            <person name="Adriaenssens E.M."/>
            <person name="Foster-Nyarko E."/>
            <person name="Jarju S."/>
            <person name="Secka A."/>
            <person name="Antonio M."/>
            <person name="Oren A."/>
            <person name="Chaudhuri R.R."/>
            <person name="La Ragione R."/>
            <person name="Hildebrand F."/>
            <person name="Pallen M.J."/>
        </authorList>
    </citation>
    <scope>NUCLEOTIDE SEQUENCE</scope>
    <source>
        <strain evidence="5">CHK196-3914</strain>
    </source>
</reference>
<dbReference type="Pfam" id="PF00392">
    <property type="entry name" value="GntR"/>
    <property type="match status" value="1"/>
</dbReference>
<dbReference type="SUPFAM" id="SSF46785">
    <property type="entry name" value="Winged helix' DNA-binding domain"/>
    <property type="match status" value="1"/>
</dbReference>
<dbReference type="PROSITE" id="PS50949">
    <property type="entry name" value="HTH_GNTR"/>
    <property type="match status" value="1"/>
</dbReference>
<name>A0A9D2G7I6_9FIRM</name>
<keyword evidence="1" id="KW-0805">Transcription regulation</keyword>
<dbReference type="GO" id="GO:0003677">
    <property type="term" value="F:DNA binding"/>
    <property type="evidence" value="ECO:0007669"/>
    <property type="project" value="UniProtKB-KW"/>
</dbReference>
<evidence type="ECO:0000256" key="2">
    <source>
        <dbReference type="ARBA" id="ARBA00023125"/>
    </source>
</evidence>
<dbReference type="Proteomes" id="UP000824116">
    <property type="component" value="Unassembled WGS sequence"/>
</dbReference>
<dbReference type="EMBL" id="DXAY01000115">
    <property type="protein sequence ID" value="HIZ74563.1"/>
    <property type="molecule type" value="Genomic_DNA"/>
</dbReference>
<evidence type="ECO:0000313" key="6">
    <source>
        <dbReference type="Proteomes" id="UP000824116"/>
    </source>
</evidence>
<organism evidence="5 6">
    <name type="scientific">Candidatus Mediterraneibacter stercoravium</name>
    <dbReference type="NCBI Taxonomy" id="2838685"/>
    <lineage>
        <taxon>Bacteria</taxon>
        <taxon>Bacillati</taxon>
        <taxon>Bacillota</taxon>
        <taxon>Clostridia</taxon>
        <taxon>Lachnospirales</taxon>
        <taxon>Lachnospiraceae</taxon>
        <taxon>Mediterraneibacter</taxon>
    </lineage>
</organism>
<sequence length="125" mass="14296">MITIDYQSKLPLYEQIADRFRTLILRGVLPPRQQMPSVRSLAVELSINPNTIQKAYAFLEQEGYIYPVRGRGNYVADVTALAEKSRQKLLAEAEQLILSGKEMGITRSEYISVIDRLYREGETDD</sequence>
<comment type="caution">
    <text evidence="5">The sequence shown here is derived from an EMBL/GenBank/DDBJ whole genome shotgun (WGS) entry which is preliminary data.</text>
</comment>
<dbReference type="InterPro" id="IPR036390">
    <property type="entry name" value="WH_DNA-bd_sf"/>
</dbReference>
<dbReference type="InterPro" id="IPR000524">
    <property type="entry name" value="Tscrpt_reg_HTH_GntR"/>
</dbReference>
<evidence type="ECO:0000256" key="1">
    <source>
        <dbReference type="ARBA" id="ARBA00023015"/>
    </source>
</evidence>
<dbReference type="Gene3D" id="1.10.10.10">
    <property type="entry name" value="Winged helix-like DNA-binding domain superfamily/Winged helix DNA-binding domain"/>
    <property type="match status" value="1"/>
</dbReference>
<evidence type="ECO:0000313" key="5">
    <source>
        <dbReference type="EMBL" id="HIZ74563.1"/>
    </source>
</evidence>
<proteinExistence type="predicted"/>
<dbReference type="SMART" id="SM00345">
    <property type="entry name" value="HTH_GNTR"/>
    <property type="match status" value="1"/>
</dbReference>
<dbReference type="InterPro" id="IPR036388">
    <property type="entry name" value="WH-like_DNA-bd_sf"/>
</dbReference>
<dbReference type="AlphaFoldDB" id="A0A9D2G7I6"/>
<accession>A0A9D2G7I6</accession>
<dbReference type="PANTHER" id="PTHR38445:SF9">
    <property type="entry name" value="HTH-TYPE TRANSCRIPTIONAL REPRESSOR YTRA"/>
    <property type="match status" value="1"/>
</dbReference>
<dbReference type="PANTHER" id="PTHR38445">
    <property type="entry name" value="HTH-TYPE TRANSCRIPTIONAL REPRESSOR YTRA"/>
    <property type="match status" value="1"/>
</dbReference>
<gene>
    <name evidence="5" type="ORF">H9723_04865</name>
</gene>
<evidence type="ECO:0000256" key="3">
    <source>
        <dbReference type="ARBA" id="ARBA00023163"/>
    </source>
</evidence>
<dbReference type="GO" id="GO:0003700">
    <property type="term" value="F:DNA-binding transcription factor activity"/>
    <property type="evidence" value="ECO:0007669"/>
    <property type="project" value="InterPro"/>
</dbReference>
<dbReference type="CDD" id="cd07377">
    <property type="entry name" value="WHTH_GntR"/>
    <property type="match status" value="1"/>
</dbReference>
<protein>
    <submittedName>
        <fullName evidence="5">GntR family transcriptional regulator</fullName>
    </submittedName>
</protein>
<keyword evidence="2" id="KW-0238">DNA-binding</keyword>